<proteinExistence type="predicted"/>
<protein>
    <submittedName>
        <fullName evidence="2">Heptaprenyl diphosphate synthase</fullName>
        <ecNumber evidence="2">2.5.1.30</ecNumber>
    </submittedName>
</protein>
<evidence type="ECO:0000256" key="1">
    <source>
        <dbReference type="SAM" id="Phobius"/>
    </source>
</evidence>
<dbReference type="EMBL" id="JACHGJ010000002">
    <property type="protein sequence ID" value="MBB6479661.1"/>
    <property type="molecule type" value="Genomic_DNA"/>
</dbReference>
<dbReference type="PIRSF" id="PIRSF027391">
    <property type="entry name" value="Hpre_diP_synt_I"/>
    <property type="match status" value="1"/>
</dbReference>
<dbReference type="InterPro" id="IPR010898">
    <property type="entry name" value="Hpre_diP_synth_I"/>
</dbReference>
<feature type="transmembrane region" description="Helical" evidence="1">
    <location>
        <begin position="107"/>
        <end position="132"/>
    </location>
</feature>
<dbReference type="InterPro" id="IPR014535">
    <property type="entry name" value="Hpre_diP_synt_I"/>
</dbReference>
<keyword evidence="3" id="KW-1185">Reference proteome</keyword>
<sequence length="178" mass="19596">MKSMQSVSKESHMVAMLAAFCMFFSMIEYLIPKPLPFMRLGLANLPILIALFLLPDRKILLLIFLKVLGQGLVNGTLFSYIFLFSAAGSFSSGLVMLLVYKAGGKRISLIGICLAGALVSNMVQLVLARFFIFGRSAFIIGPPFLIIGTVSALILGIFAERFKDRSRWFADQMGALDE</sequence>
<accession>A0A841R8H5</accession>
<keyword evidence="1" id="KW-0812">Transmembrane</keyword>
<dbReference type="Pfam" id="PF07456">
    <property type="entry name" value="Hpre_diP_synt_I"/>
    <property type="match status" value="1"/>
</dbReference>
<name>A0A841R8H5_9SPIO</name>
<dbReference type="Gene3D" id="1.10.1760.20">
    <property type="match status" value="1"/>
</dbReference>
<reference evidence="2 3" key="1">
    <citation type="submission" date="2020-08" db="EMBL/GenBank/DDBJ databases">
        <title>Genomic Encyclopedia of Type Strains, Phase IV (KMG-IV): sequencing the most valuable type-strain genomes for metagenomic binning, comparative biology and taxonomic classification.</title>
        <authorList>
            <person name="Goeker M."/>
        </authorList>
    </citation>
    <scope>NUCLEOTIDE SEQUENCE [LARGE SCALE GENOMIC DNA]</scope>
    <source>
        <strain evidence="2 3">DSM 2461</strain>
    </source>
</reference>
<feature type="transmembrane region" description="Helical" evidence="1">
    <location>
        <begin position="138"/>
        <end position="159"/>
    </location>
</feature>
<evidence type="ECO:0000313" key="2">
    <source>
        <dbReference type="EMBL" id="MBB6479661.1"/>
    </source>
</evidence>
<feature type="transmembrane region" description="Helical" evidence="1">
    <location>
        <begin position="77"/>
        <end position="100"/>
    </location>
</feature>
<keyword evidence="1" id="KW-1133">Transmembrane helix</keyword>
<evidence type="ECO:0000313" key="3">
    <source>
        <dbReference type="Proteomes" id="UP000587760"/>
    </source>
</evidence>
<organism evidence="2 3">
    <name type="scientific">Spirochaeta isovalerica</name>
    <dbReference type="NCBI Taxonomy" id="150"/>
    <lineage>
        <taxon>Bacteria</taxon>
        <taxon>Pseudomonadati</taxon>
        <taxon>Spirochaetota</taxon>
        <taxon>Spirochaetia</taxon>
        <taxon>Spirochaetales</taxon>
        <taxon>Spirochaetaceae</taxon>
        <taxon>Spirochaeta</taxon>
    </lineage>
</organism>
<gene>
    <name evidence="2" type="ORF">HNR50_001319</name>
</gene>
<comment type="caution">
    <text evidence="2">The sequence shown here is derived from an EMBL/GenBank/DDBJ whole genome shotgun (WGS) entry which is preliminary data.</text>
</comment>
<keyword evidence="2" id="KW-0808">Transferase</keyword>
<keyword evidence="1" id="KW-0472">Membrane</keyword>
<feature type="transmembrane region" description="Helical" evidence="1">
    <location>
        <begin position="12"/>
        <end position="31"/>
    </location>
</feature>
<dbReference type="GO" id="GO:0000010">
    <property type="term" value="F:heptaprenyl diphosphate synthase activity"/>
    <property type="evidence" value="ECO:0007669"/>
    <property type="project" value="UniProtKB-EC"/>
</dbReference>
<dbReference type="Proteomes" id="UP000587760">
    <property type="component" value="Unassembled WGS sequence"/>
</dbReference>
<dbReference type="EC" id="2.5.1.30" evidence="2"/>
<dbReference type="AlphaFoldDB" id="A0A841R8H5"/>